<reference evidence="2" key="2">
    <citation type="journal article" date="2024" name="Plant">
        <title>Genomic evolution and insights into agronomic trait innovations of Sesamum species.</title>
        <authorList>
            <person name="Miao H."/>
            <person name="Wang L."/>
            <person name="Qu L."/>
            <person name="Liu H."/>
            <person name="Sun Y."/>
            <person name="Le M."/>
            <person name="Wang Q."/>
            <person name="Wei S."/>
            <person name="Zheng Y."/>
            <person name="Lin W."/>
            <person name="Duan Y."/>
            <person name="Cao H."/>
            <person name="Xiong S."/>
            <person name="Wang X."/>
            <person name="Wei L."/>
            <person name="Li C."/>
            <person name="Ma Q."/>
            <person name="Ju M."/>
            <person name="Zhao R."/>
            <person name="Li G."/>
            <person name="Mu C."/>
            <person name="Tian Q."/>
            <person name="Mei H."/>
            <person name="Zhang T."/>
            <person name="Gao T."/>
            <person name="Zhang H."/>
        </authorList>
    </citation>
    <scope>NUCLEOTIDE SEQUENCE</scope>
    <source>
        <strain evidence="2">G02</strain>
    </source>
</reference>
<dbReference type="Gene3D" id="3.40.50.620">
    <property type="entry name" value="HUPs"/>
    <property type="match status" value="1"/>
</dbReference>
<comment type="caution">
    <text evidence="2">The sequence shown here is derived from an EMBL/GenBank/DDBJ whole genome shotgun (WGS) entry which is preliminary data.</text>
</comment>
<evidence type="ECO:0000313" key="2">
    <source>
        <dbReference type="EMBL" id="KAL0386151.1"/>
    </source>
</evidence>
<protein>
    <submittedName>
        <fullName evidence="2">FAD synthetase 2, chloroplastic</fullName>
    </submittedName>
</protein>
<dbReference type="AlphaFoldDB" id="A0AAW2S0Y2"/>
<accession>A0AAW2S0Y2</accession>
<proteinExistence type="predicted"/>
<gene>
    <name evidence="2" type="ORF">Sradi_3009400</name>
</gene>
<organism evidence="2">
    <name type="scientific">Sesamum radiatum</name>
    <name type="common">Black benniseed</name>
    <dbReference type="NCBI Taxonomy" id="300843"/>
    <lineage>
        <taxon>Eukaryota</taxon>
        <taxon>Viridiplantae</taxon>
        <taxon>Streptophyta</taxon>
        <taxon>Embryophyta</taxon>
        <taxon>Tracheophyta</taxon>
        <taxon>Spermatophyta</taxon>
        <taxon>Magnoliopsida</taxon>
        <taxon>eudicotyledons</taxon>
        <taxon>Gunneridae</taxon>
        <taxon>Pentapetalae</taxon>
        <taxon>asterids</taxon>
        <taxon>lamiids</taxon>
        <taxon>Lamiales</taxon>
        <taxon>Pedaliaceae</taxon>
        <taxon>Sesamum</taxon>
    </lineage>
</organism>
<name>A0AAW2S0Y2_SESRA</name>
<reference evidence="2" key="1">
    <citation type="submission" date="2020-06" db="EMBL/GenBank/DDBJ databases">
        <authorList>
            <person name="Li T."/>
            <person name="Hu X."/>
            <person name="Zhang T."/>
            <person name="Song X."/>
            <person name="Zhang H."/>
            <person name="Dai N."/>
            <person name="Sheng W."/>
            <person name="Hou X."/>
            <person name="Wei L."/>
        </authorList>
    </citation>
    <scope>NUCLEOTIDE SEQUENCE</scope>
    <source>
        <strain evidence="2">G02</strain>
        <tissue evidence="2">Leaf</tissue>
    </source>
</reference>
<feature type="non-terminal residue" evidence="2">
    <location>
        <position position="1"/>
    </location>
</feature>
<dbReference type="EMBL" id="JACGWJ010000012">
    <property type="protein sequence ID" value="KAL0386151.1"/>
    <property type="molecule type" value="Genomic_DNA"/>
</dbReference>
<feature type="compositionally biased region" description="Polar residues" evidence="1">
    <location>
        <begin position="17"/>
        <end position="34"/>
    </location>
</feature>
<feature type="region of interest" description="Disordered" evidence="1">
    <location>
        <begin position="15"/>
        <end position="34"/>
    </location>
</feature>
<evidence type="ECO:0000256" key="1">
    <source>
        <dbReference type="SAM" id="MobiDB-lite"/>
    </source>
</evidence>
<sequence>YGMKACIINSVMDKNQESVSTASNNSKEQGQVSSTRVRYALANGDMKYVSELLGTIA</sequence>
<dbReference type="InterPro" id="IPR014729">
    <property type="entry name" value="Rossmann-like_a/b/a_fold"/>
</dbReference>